<dbReference type="OrthoDB" id="687076at2759"/>
<feature type="domain" description="F-box" evidence="1">
    <location>
        <begin position="2"/>
        <end position="49"/>
    </location>
</feature>
<dbReference type="EMBL" id="JACEFO010001734">
    <property type="protein sequence ID" value="KAF8715156.1"/>
    <property type="molecule type" value="Genomic_DNA"/>
</dbReference>
<dbReference type="Pfam" id="PF00646">
    <property type="entry name" value="F-box"/>
    <property type="match status" value="1"/>
</dbReference>
<organism evidence="2 3">
    <name type="scientific">Digitaria exilis</name>
    <dbReference type="NCBI Taxonomy" id="1010633"/>
    <lineage>
        <taxon>Eukaryota</taxon>
        <taxon>Viridiplantae</taxon>
        <taxon>Streptophyta</taxon>
        <taxon>Embryophyta</taxon>
        <taxon>Tracheophyta</taxon>
        <taxon>Spermatophyta</taxon>
        <taxon>Magnoliopsida</taxon>
        <taxon>Liliopsida</taxon>
        <taxon>Poales</taxon>
        <taxon>Poaceae</taxon>
        <taxon>PACMAD clade</taxon>
        <taxon>Panicoideae</taxon>
        <taxon>Panicodae</taxon>
        <taxon>Paniceae</taxon>
        <taxon>Anthephorinae</taxon>
        <taxon>Digitaria</taxon>
    </lineage>
</organism>
<proteinExistence type="predicted"/>
<dbReference type="InterPro" id="IPR036047">
    <property type="entry name" value="F-box-like_dom_sf"/>
</dbReference>
<evidence type="ECO:0000313" key="2">
    <source>
        <dbReference type="EMBL" id="KAF8715156.1"/>
    </source>
</evidence>
<protein>
    <recommendedName>
        <fullName evidence="1">F-box domain-containing protein</fullName>
    </recommendedName>
</protein>
<dbReference type="SUPFAM" id="SSF81383">
    <property type="entry name" value="F-box domain"/>
    <property type="match status" value="1"/>
</dbReference>
<sequence length="452" mass="51681">METALMALPDDALADALRRLPARSLAAARCVCKAWRGIVDDRGLLLPHLLPHSVHGIFINYIDHDRPHLFARPSPAASPEIDSMLSFLPNDESRDWWSVMDHCDGLLLCDIDRESQLCVCNPATRRWTPLLPERLDGYAGAAHLMFDPAVSPHYEVILIPDVPKKPSRPYGWKAKKKKRQHKIDGPFCLQWLFSSPGHVLPCVDEDEDDDKEPDDPYRLMEWPPSPWQLDVFSSRTGQWEVKSFIREGEPVGTVEDLRRGCAVYQNGTLYVHCGGSFIMRNAKPYLGRLEKEVCFGIVHEGQLQVWILKESHEKIEWLLRYQDDLRSYASYVSSLYSNLTSMVGHWVVKEQESSEWNSDDDDIISVSVGSEENYGRESFYIIGFHPYKEVVFLAKPFGVVAYHMSKSKAQYLGNARPKCYYRNHSNGIYESFVYTPCMIGELQEDNTNTSTS</sequence>
<dbReference type="PANTHER" id="PTHR34591:SF21">
    <property type="entry name" value="F-BOX DOMAIN CONTAINING PROTEIN, EXPRESSED"/>
    <property type="match status" value="1"/>
</dbReference>
<evidence type="ECO:0000259" key="1">
    <source>
        <dbReference type="PROSITE" id="PS50181"/>
    </source>
</evidence>
<gene>
    <name evidence="2" type="ORF">HU200_027711</name>
</gene>
<dbReference type="PANTHER" id="PTHR34591">
    <property type="entry name" value="OS03G0653100 PROTEIN-RELATED"/>
    <property type="match status" value="1"/>
</dbReference>
<dbReference type="InterPro" id="IPR001810">
    <property type="entry name" value="F-box_dom"/>
</dbReference>
<dbReference type="AlphaFoldDB" id="A0A835EWK7"/>
<name>A0A835EWK7_9POAL</name>
<dbReference type="Gene3D" id="1.20.1280.50">
    <property type="match status" value="1"/>
</dbReference>
<dbReference type="Proteomes" id="UP000636709">
    <property type="component" value="Unassembled WGS sequence"/>
</dbReference>
<dbReference type="PROSITE" id="PS50181">
    <property type="entry name" value="FBOX"/>
    <property type="match status" value="1"/>
</dbReference>
<evidence type="ECO:0000313" key="3">
    <source>
        <dbReference type="Proteomes" id="UP000636709"/>
    </source>
</evidence>
<accession>A0A835EWK7</accession>
<reference evidence="2" key="1">
    <citation type="submission" date="2020-07" db="EMBL/GenBank/DDBJ databases">
        <title>Genome sequence and genetic diversity analysis of an under-domesticated orphan crop, white fonio (Digitaria exilis).</title>
        <authorList>
            <person name="Bennetzen J.L."/>
            <person name="Chen S."/>
            <person name="Ma X."/>
            <person name="Wang X."/>
            <person name="Yssel A.E.J."/>
            <person name="Chaluvadi S.R."/>
            <person name="Johnson M."/>
            <person name="Gangashetty P."/>
            <person name="Hamidou F."/>
            <person name="Sanogo M.D."/>
            <person name="Zwaenepoel A."/>
            <person name="Wallace J."/>
            <person name="Van De Peer Y."/>
            <person name="Van Deynze A."/>
        </authorList>
    </citation>
    <scope>NUCLEOTIDE SEQUENCE</scope>
    <source>
        <tissue evidence="2">Leaves</tissue>
    </source>
</reference>
<dbReference type="SMART" id="SM00256">
    <property type="entry name" value="FBOX"/>
    <property type="match status" value="1"/>
</dbReference>
<keyword evidence="3" id="KW-1185">Reference proteome</keyword>
<comment type="caution">
    <text evidence="2">The sequence shown here is derived from an EMBL/GenBank/DDBJ whole genome shotgun (WGS) entry which is preliminary data.</text>
</comment>